<dbReference type="GO" id="GO:0008241">
    <property type="term" value="F:peptidyl-dipeptidase activity"/>
    <property type="evidence" value="ECO:0007669"/>
    <property type="project" value="InterPro"/>
</dbReference>
<organism evidence="12 13">
    <name type="scientific">Hydrocarboniphaga daqingensis</name>
    <dbReference type="NCBI Taxonomy" id="490188"/>
    <lineage>
        <taxon>Bacteria</taxon>
        <taxon>Pseudomonadati</taxon>
        <taxon>Pseudomonadota</taxon>
        <taxon>Gammaproteobacteria</taxon>
        <taxon>Nevskiales</taxon>
        <taxon>Nevskiaceae</taxon>
        <taxon>Hydrocarboniphaga</taxon>
    </lineage>
</organism>
<keyword evidence="1 11" id="KW-0732">Signal</keyword>
<dbReference type="GO" id="GO:0006508">
    <property type="term" value="P:proteolysis"/>
    <property type="evidence" value="ECO:0007669"/>
    <property type="project" value="InterPro"/>
</dbReference>
<dbReference type="CDD" id="cd06461">
    <property type="entry name" value="M2_ACE"/>
    <property type="match status" value="1"/>
</dbReference>
<accession>A0A1M5LBP7</accession>
<dbReference type="AlphaFoldDB" id="A0A1M5LBP7"/>
<dbReference type="EMBL" id="FQWZ01000002">
    <property type="protein sequence ID" value="SHG62365.1"/>
    <property type="molecule type" value="Genomic_DNA"/>
</dbReference>
<dbReference type="GO" id="GO:0016020">
    <property type="term" value="C:membrane"/>
    <property type="evidence" value="ECO:0007669"/>
    <property type="project" value="InterPro"/>
</dbReference>
<dbReference type="Pfam" id="PF01401">
    <property type="entry name" value="Peptidase_M2"/>
    <property type="match status" value="1"/>
</dbReference>
<feature type="chain" id="PRO_5013382152" evidence="11">
    <location>
        <begin position="26"/>
        <end position="661"/>
    </location>
</feature>
<dbReference type="Gene3D" id="1.10.1370.30">
    <property type="match status" value="1"/>
</dbReference>
<dbReference type="InterPro" id="IPR001548">
    <property type="entry name" value="Peptidase_M2"/>
</dbReference>
<feature type="binding site" evidence="7">
    <location>
        <position position="431"/>
    </location>
    <ligand>
        <name>Zn(2+)</name>
        <dbReference type="ChEBI" id="CHEBI:29105"/>
        <label>1</label>
        <note>catalytic</note>
    </ligand>
</feature>
<feature type="active site" description="Proton donor 2" evidence="9">
    <location>
        <position position="556"/>
    </location>
</feature>
<gene>
    <name evidence="12" type="ORF">SAMN04488068_0809</name>
</gene>
<reference evidence="12 13" key="1">
    <citation type="submission" date="2016-11" db="EMBL/GenBank/DDBJ databases">
        <authorList>
            <person name="Jaros S."/>
            <person name="Januszkiewicz K."/>
            <person name="Wedrychowicz H."/>
        </authorList>
    </citation>
    <scope>NUCLEOTIDE SEQUENCE [LARGE SCALE GENOMIC DNA]</scope>
    <source>
        <strain evidence="12 13">CGMCC 1.7049</strain>
    </source>
</reference>
<feature type="glycosylation site" description="N-linked (GlcNAc...) asparagine; partial" evidence="5">
    <location>
        <position position="163"/>
    </location>
</feature>
<dbReference type="STRING" id="490188.SAMN04488068_0809"/>
<evidence type="ECO:0000256" key="2">
    <source>
        <dbReference type="ARBA" id="ARBA00023157"/>
    </source>
</evidence>
<evidence type="ECO:0000256" key="8">
    <source>
        <dbReference type="PIRSR" id="PIRSR601548-4"/>
    </source>
</evidence>
<feature type="binding site" evidence="10">
    <location>
        <position position="431"/>
    </location>
    <ligand>
        <name>Zn(2+)</name>
        <dbReference type="ChEBI" id="CHEBI:29105"/>
        <label>2</label>
        <note>catalytic</note>
    </ligand>
</feature>
<name>A0A1M5LBP7_9GAMM</name>
<feature type="binding site" evidence="10">
    <location>
        <position position="455"/>
    </location>
    <ligand>
        <name>Zn(2+)</name>
        <dbReference type="ChEBI" id="CHEBI:29105"/>
        <label>2</label>
        <note>catalytic</note>
    </ligand>
</feature>
<feature type="active site" description="Proton acceptor 2" evidence="9">
    <location>
        <position position="428"/>
    </location>
</feature>
<feature type="disulfide bond" evidence="8">
    <location>
        <begin position="160"/>
        <end position="170"/>
    </location>
</feature>
<evidence type="ECO:0000313" key="12">
    <source>
        <dbReference type="EMBL" id="SHG62365.1"/>
    </source>
</evidence>
<keyword evidence="7" id="KW-0862">Zinc</keyword>
<feature type="binding site" evidence="6">
    <location>
        <position position="565"/>
    </location>
    <ligand>
        <name>chloride</name>
        <dbReference type="ChEBI" id="CHEBI:17996"/>
        <label>1</label>
    </ligand>
</feature>
<feature type="binding site" evidence="7">
    <location>
        <position position="455"/>
    </location>
    <ligand>
        <name>Zn(2+)</name>
        <dbReference type="ChEBI" id="CHEBI:29105"/>
        <label>1</label>
        <note>catalytic</note>
    </ligand>
</feature>
<dbReference type="OrthoDB" id="5241329at2"/>
<feature type="disulfide bond" evidence="8">
    <location>
        <begin position="581"/>
        <end position="593"/>
    </location>
</feature>
<keyword evidence="7" id="KW-0479">Metal-binding</keyword>
<dbReference type="PROSITE" id="PS52011">
    <property type="entry name" value="PEPTIDASE_M2"/>
    <property type="match status" value="1"/>
</dbReference>
<evidence type="ECO:0000256" key="10">
    <source>
        <dbReference type="PIRSR" id="PIRSR601548-8"/>
    </source>
</evidence>
<feature type="binding site" evidence="6">
    <location>
        <position position="237"/>
    </location>
    <ligand>
        <name>chloride</name>
        <dbReference type="ChEBI" id="CHEBI:17996"/>
        <label>1</label>
    </ligand>
</feature>
<feature type="active site" description="Proton donor 1" evidence="4">
    <location>
        <position position="556"/>
    </location>
</feature>
<evidence type="ECO:0000256" key="3">
    <source>
        <dbReference type="ARBA" id="ARBA00023180"/>
    </source>
</evidence>
<dbReference type="PANTHER" id="PTHR10514:SF27">
    <property type="entry name" value="ANGIOTENSIN-CONVERTING ENZYME"/>
    <property type="match status" value="1"/>
</dbReference>
<dbReference type="PRINTS" id="PR00791">
    <property type="entry name" value="PEPDIPTASEA"/>
</dbReference>
<keyword evidence="13" id="KW-1185">Reference proteome</keyword>
<dbReference type="SUPFAM" id="SSF55486">
    <property type="entry name" value="Metalloproteases ('zincins'), catalytic domain"/>
    <property type="match status" value="1"/>
</dbReference>
<feature type="binding site" evidence="10">
    <location>
        <position position="427"/>
    </location>
    <ligand>
        <name>Zn(2+)</name>
        <dbReference type="ChEBI" id="CHEBI:29105"/>
        <label>2</label>
        <note>catalytic</note>
    </ligand>
</feature>
<feature type="active site" description="Proton acceptor 1" evidence="4">
    <location>
        <position position="428"/>
    </location>
</feature>
<dbReference type="GO" id="GO:0008237">
    <property type="term" value="F:metallopeptidase activity"/>
    <property type="evidence" value="ECO:0007669"/>
    <property type="project" value="InterPro"/>
</dbReference>
<evidence type="ECO:0000256" key="11">
    <source>
        <dbReference type="SAM" id="SignalP"/>
    </source>
</evidence>
<evidence type="ECO:0000256" key="1">
    <source>
        <dbReference type="ARBA" id="ARBA00022729"/>
    </source>
</evidence>
<dbReference type="PANTHER" id="PTHR10514">
    <property type="entry name" value="ANGIOTENSIN-CONVERTING ENZYME"/>
    <property type="match status" value="1"/>
</dbReference>
<keyword evidence="2 8" id="KW-1015">Disulfide bond</keyword>
<proteinExistence type="predicted"/>
<feature type="disulfide bond" evidence="8">
    <location>
        <begin position="395"/>
        <end position="414"/>
    </location>
</feature>
<evidence type="ECO:0000313" key="13">
    <source>
        <dbReference type="Proteomes" id="UP000199758"/>
    </source>
</evidence>
<evidence type="ECO:0000256" key="6">
    <source>
        <dbReference type="PIRSR" id="PIRSR601548-2"/>
    </source>
</evidence>
<sequence length="661" mass="73580">MTSLTPISSTLSLRAVAAAALGLLAACTRPADPAASAVPEVKQAVAAADADQFVADINQWREANLPRLSAAFWLASTYINDDSQLLSAKATEEMLEYVTKKVGESRRFAGVDGISKPTQRAIDLVKLGSTLPAPSDPAQREELAKLAAKLEANYGAGKWCHTNAAGQNECLRLQEIEAIINNVELKNTPAQMAEAWAGWHATAKPIRKDYQRFAELMNVGAKEIGFANTGELWRGGYDMSAAEFDGEVERLWGQVKPLYEALHCSVRSKLNEKYGDAVVPKDGLIPAQLLGNMWAQSWGNLYPLMEPYQGVSSLDVSASLKKMRDDELSKIKAAFKGKPSVVQLADMEHQADLAMATRMTRIAEDFYTSLGMPKLPDSFWTKSQLVQPRDRDVVCHASAWDFDLQHDDVRIKMCIEPDEENLTTIHHELGHIYYYLNYKDQPPMFQSGAHDGFHEAIGDTVTLSLTPKHLQTIGLVSDVKQDERAVINEQMKLALDKITFLPWGKLVDQWRWRVFDGQIAPDQYNAGWWKLRAAYQGLAPPLARSEDDFDAGAKYHIPANTPYTRYFLAFILQFQFQKALCDAAGFEGPLHQCDIYGNAEAGQRFMAMLAQGQSQPWQDTLEKLTGTRQMDASAIIEYFSPLMKYLEEQNKGKTCGWNPGA</sequence>
<feature type="signal peptide" evidence="11">
    <location>
        <begin position="1"/>
        <end position="25"/>
    </location>
</feature>
<evidence type="ECO:0000256" key="5">
    <source>
        <dbReference type="PIRSR" id="PIRSR601548-10"/>
    </source>
</evidence>
<dbReference type="Proteomes" id="UP000199758">
    <property type="component" value="Unassembled WGS sequence"/>
</dbReference>
<protein>
    <submittedName>
        <fullName evidence="12">Peptidyl-dipeptidase A</fullName>
    </submittedName>
</protein>
<evidence type="ECO:0000256" key="4">
    <source>
        <dbReference type="PIRSR" id="PIRSR601548-1"/>
    </source>
</evidence>
<evidence type="ECO:0000256" key="7">
    <source>
        <dbReference type="PIRSR" id="PIRSR601548-3"/>
    </source>
</evidence>
<keyword evidence="3 5" id="KW-0325">Glycoprotein</keyword>
<dbReference type="FunFam" id="1.10.1370.30:FF:000005">
    <property type="entry name" value="Angiotensin-converting enzyme"/>
    <property type="match status" value="1"/>
</dbReference>
<feature type="binding site" evidence="7">
    <location>
        <position position="427"/>
    </location>
    <ligand>
        <name>Zn(2+)</name>
        <dbReference type="ChEBI" id="CHEBI:29105"/>
        <label>1</label>
        <note>catalytic</note>
    </ligand>
</feature>
<evidence type="ECO:0000256" key="9">
    <source>
        <dbReference type="PIRSR" id="PIRSR601548-6"/>
    </source>
</evidence>